<dbReference type="InterPro" id="IPR056507">
    <property type="entry name" value="wHTH-HSP90_Na-assoc"/>
</dbReference>
<evidence type="ECO:0000259" key="2">
    <source>
        <dbReference type="Pfam" id="PF24410"/>
    </source>
</evidence>
<gene>
    <name evidence="3" type="ORF">Nans01_48310</name>
</gene>
<name>A0A9W6ULW8_9ACTN</name>
<protein>
    <recommendedName>
        <fullName evidence="2">wHTH-Hsp90 Na associated domain-containing protein</fullName>
    </recommendedName>
</protein>
<dbReference type="RefSeq" id="WP_285762017.1">
    <property type="nucleotide sequence ID" value="NZ_BSQG01000015.1"/>
</dbReference>
<feature type="region of interest" description="Disordered" evidence="1">
    <location>
        <begin position="604"/>
        <end position="623"/>
    </location>
</feature>
<evidence type="ECO:0000256" key="1">
    <source>
        <dbReference type="SAM" id="MobiDB-lite"/>
    </source>
</evidence>
<feature type="domain" description="wHTH-Hsp90 Na associated" evidence="2">
    <location>
        <begin position="241"/>
        <end position="294"/>
    </location>
</feature>
<dbReference type="EMBL" id="BSQG01000015">
    <property type="protein sequence ID" value="GLU50480.1"/>
    <property type="molecule type" value="Genomic_DNA"/>
</dbReference>
<feature type="domain" description="wHTH-Hsp90 Na associated" evidence="2">
    <location>
        <begin position="560"/>
        <end position="607"/>
    </location>
</feature>
<dbReference type="AlphaFoldDB" id="A0A9W6ULW8"/>
<dbReference type="Proteomes" id="UP001165092">
    <property type="component" value="Unassembled WGS sequence"/>
</dbReference>
<sequence>MSDLFEPDDCGDLDDTGCIPVGGFSAFSVTTEHVSSSPFRKPGGVEFPQTNGAVPLADALPQEFSSALPGTGADISPALPAMEMEKGGFLPFERSEMSAFVEAVPPLPVEPGPDDYLMVSRDLDPDGPSLDAAEPVPLPHILWAAHRTEQSPAQVRDRLAELGFTRVPQGYLPAVADPDDLLVASRDLDGCAPWLATDEPVPLIRVLRTAEAMNRTPEHVRDRLADLGYTRTPQGALPAAVHPEDLLMASRDLNGRAPWLNVGKKVPFRHVLQAASATGRPPADTVARLETLGYPDVELPRTPLPATVGAHDVGMVDVGELNVPPLTVDAPVPLPHILRTAERLERGPADVARRLTELGYPVEGAHALPGALLPGDLDLLRDGFWGQWLDRADEVGAAHVLAVAERTARQGGPHAVATRLVELGYRLPYVPEARDTLLLSRALDGDGPWFGAGDHAGTGHVLRAAQLSGRTPAQVVARLDVLGVTTRNVSLPETPDVHDVLVLSENLDSAPPWLDARDQTRLAHVLAAALATYRNPAQIARRLIDLGHPLHFRARLPASADPHDIGLLRTVEPHLTDPLEAEHILRSADLTGRSPADVASRLTELGYEVREATHPEAGGTPPR</sequence>
<feature type="domain" description="wHTH-Hsp90 Na associated" evidence="2">
    <location>
        <begin position="175"/>
        <end position="229"/>
    </location>
</feature>
<dbReference type="Pfam" id="PF24410">
    <property type="entry name" value="wHTH-HSP90_Na-assoc"/>
    <property type="match status" value="8"/>
</dbReference>
<feature type="domain" description="wHTH-Hsp90 Na associated" evidence="2">
    <location>
        <begin position="494"/>
        <end position="547"/>
    </location>
</feature>
<feature type="domain" description="wHTH-Hsp90 Na associated" evidence="2">
    <location>
        <begin position="110"/>
        <end position="164"/>
    </location>
</feature>
<evidence type="ECO:0000313" key="4">
    <source>
        <dbReference type="Proteomes" id="UP001165092"/>
    </source>
</evidence>
<keyword evidence="4" id="KW-1185">Reference proteome</keyword>
<accession>A0A9W6ULW8</accession>
<comment type="caution">
    <text evidence="3">The sequence shown here is derived from an EMBL/GenBank/DDBJ whole genome shotgun (WGS) entry which is preliminary data.</text>
</comment>
<feature type="domain" description="wHTH-Hsp90 Na associated" evidence="2">
    <location>
        <begin position="372"/>
        <end position="425"/>
    </location>
</feature>
<evidence type="ECO:0000313" key="3">
    <source>
        <dbReference type="EMBL" id="GLU50480.1"/>
    </source>
</evidence>
<feature type="domain" description="wHTH-Hsp90 Na associated" evidence="2">
    <location>
        <begin position="310"/>
        <end position="360"/>
    </location>
</feature>
<reference evidence="3" key="1">
    <citation type="submission" date="2023-02" db="EMBL/GenBank/DDBJ databases">
        <title>Nocardiopsis ansamitocini NBRC 112285.</title>
        <authorList>
            <person name="Ichikawa N."/>
            <person name="Sato H."/>
            <person name="Tonouchi N."/>
        </authorList>
    </citation>
    <scope>NUCLEOTIDE SEQUENCE</scope>
    <source>
        <strain evidence="3">NBRC 112285</strain>
    </source>
</reference>
<feature type="domain" description="wHTH-Hsp90 Na associated" evidence="2">
    <location>
        <begin position="430"/>
        <end position="483"/>
    </location>
</feature>
<organism evidence="3 4">
    <name type="scientific">Nocardiopsis ansamitocini</name>
    <dbReference type="NCBI Taxonomy" id="1670832"/>
    <lineage>
        <taxon>Bacteria</taxon>
        <taxon>Bacillati</taxon>
        <taxon>Actinomycetota</taxon>
        <taxon>Actinomycetes</taxon>
        <taxon>Streptosporangiales</taxon>
        <taxon>Nocardiopsidaceae</taxon>
        <taxon>Nocardiopsis</taxon>
    </lineage>
</organism>
<proteinExistence type="predicted"/>